<sequence>MTQPRYLTPRSSSRTYGAKIARVSELLGRPLMPWQILAADLIGECDASGRLIHPLVVVTVPRQSGKTALLAAVMLHRLIMLGEGGRVWYTAQTGIKAREQMWEMMDAIDRSALGPLIKSKRGAGDTSMELLGTGARAKMHPPTPDSLHGNQSDLNVIDEAWFFDEPQAHGLMGAITPTQSTRPNAQTIIISTAGTAESVWFHDLVARGHDGALCLVDYGVADGVTPDDYPAIAAAHPAIGHTQKAAILPAAREQLSSGEFLRAYGNVRTRTESRLLPAEIVDAATTTTPLPATGAVVFGCALSFERDDAAIVACMAADDGTPVVELVARFTSAEGVAARCAELTDRHGGHVAIAPAGPAGSIADDADRLGATVTRYADAELSSSTADFLDRIRATPPTVRIRAHEAFTDAFDAAALRTSGDRLHWSRRGSAGSIAVLEAATLAVRALADQPAPPTRPMIWS</sequence>
<proteinExistence type="predicted"/>
<dbReference type="KEGG" id="vg:28801453"/>
<accession>A0A160DHA8</accession>
<keyword evidence="2" id="KW-1185">Reference proteome</keyword>
<organism evidence="1 2">
    <name type="scientific">Gordonia phage McGonagall</name>
    <dbReference type="NCBI Taxonomy" id="1838072"/>
    <lineage>
        <taxon>Viruses</taxon>
        <taxon>Duplodnaviria</taxon>
        <taxon>Heunggongvirae</taxon>
        <taxon>Uroviricota</taxon>
        <taxon>Caudoviricetes</taxon>
        <taxon>Mcgonagallvirus</taxon>
        <taxon>Mcgonagallvirus macgonagall</taxon>
    </lineage>
</organism>
<dbReference type="InterPro" id="IPR027417">
    <property type="entry name" value="P-loop_NTPase"/>
</dbReference>
<dbReference type="RefSeq" id="YP_009274014.1">
    <property type="nucleotide sequence ID" value="NC_030912.1"/>
</dbReference>
<name>A0A160DHA8_9CAUD</name>
<evidence type="ECO:0000313" key="2">
    <source>
        <dbReference type="Proteomes" id="UP000202089"/>
    </source>
</evidence>
<dbReference type="Gene3D" id="3.40.50.300">
    <property type="entry name" value="P-loop containing nucleotide triphosphate hydrolases"/>
    <property type="match status" value="1"/>
</dbReference>
<dbReference type="EMBL" id="KU998255">
    <property type="protein sequence ID" value="ANA87580.1"/>
    <property type="molecule type" value="Genomic_DNA"/>
</dbReference>
<gene>
    <name evidence="1" type="primary">2</name>
    <name evidence="1" type="ORF">MCGONAGALL_2</name>
</gene>
<protein>
    <submittedName>
        <fullName evidence="1">Terminase large subunit</fullName>
    </submittedName>
</protein>
<reference evidence="2" key="1">
    <citation type="submission" date="2016-03" db="EMBL/GenBank/DDBJ databases">
        <authorList>
            <person name="Ploux O."/>
        </authorList>
    </citation>
    <scope>NUCLEOTIDE SEQUENCE [LARGE SCALE GENOMIC DNA]</scope>
</reference>
<evidence type="ECO:0000313" key="1">
    <source>
        <dbReference type="EMBL" id="ANA87580.1"/>
    </source>
</evidence>
<dbReference type="Proteomes" id="UP000202089">
    <property type="component" value="Segment"/>
</dbReference>
<dbReference type="OrthoDB" id="7954at10239"/>
<dbReference type="GeneID" id="28801453"/>
<dbReference type="Pfam" id="PF03237">
    <property type="entry name" value="Terminase_6N"/>
    <property type="match status" value="1"/>
</dbReference>